<name>A0A1S8SZZ9_9CLOT</name>
<dbReference type="RefSeq" id="WP_077849985.1">
    <property type="nucleotide sequence ID" value="NZ_LZZM01000234.1"/>
</dbReference>
<dbReference type="STRING" id="29367.CLPUN_50990"/>
<proteinExistence type="predicted"/>
<organism evidence="1 2">
    <name type="scientific">Clostridium puniceum</name>
    <dbReference type="NCBI Taxonomy" id="29367"/>
    <lineage>
        <taxon>Bacteria</taxon>
        <taxon>Bacillati</taxon>
        <taxon>Bacillota</taxon>
        <taxon>Clostridia</taxon>
        <taxon>Eubacteriales</taxon>
        <taxon>Clostridiaceae</taxon>
        <taxon>Clostridium</taxon>
    </lineage>
</organism>
<sequence>MINELINSINGMLIEKFPNTKVYTSKLEKDFTRPSFFIRYITSRQVDLNRNSYLNIITMKIIYYPTLDEFMNVDLIAQNEVWDTMRETFSSGYIKVLDRAAKIRRLRGRAKNTEIHLKLKLEFTEDRIFNKAQSPKAEAINLNF</sequence>
<dbReference type="EMBL" id="LZZM01000234">
    <property type="protein sequence ID" value="OOM71107.1"/>
    <property type="molecule type" value="Genomic_DNA"/>
</dbReference>
<dbReference type="InterPro" id="IPR049254">
    <property type="entry name" value="Phage_tail_terminator"/>
</dbReference>
<keyword evidence="2" id="KW-1185">Reference proteome</keyword>
<reference evidence="1 2" key="1">
    <citation type="submission" date="2016-05" db="EMBL/GenBank/DDBJ databases">
        <title>Microbial solvent formation.</title>
        <authorList>
            <person name="Poehlein A."/>
            <person name="Montoya Solano J.D."/>
            <person name="Flitsch S."/>
            <person name="Krabben P."/>
            <person name="Duerre P."/>
            <person name="Daniel R."/>
        </authorList>
    </citation>
    <scope>NUCLEOTIDE SEQUENCE [LARGE SCALE GENOMIC DNA]</scope>
    <source>
        <strain evidence="1 2">DSM 2619</strain>
    </source>
</reference>
<dbReference type="Pfam" id="PF20765">
    <property type="entry name" value="Phage_tail_terminator_8"/>
    <property type="match status" value="1"/>
</dbReference>
<accession>A0A1S8SZZ9</accession>
<dbReference type="Proteomes" id="UP000190890">
    <property type="component" value="Unassembled WGS sequence"/>
</dbReference>
<evidence type="ECO:0000313" key="2">
    <source>
        <dbReference type="Proteomes" id="UP000190890"/>
    </source>
</evidence>
<evidence type="ECO:0008006" key="3">
    <source>
        <dbReference type="Google" id="ProtNLM"/>
    </source>
</evidence>
<dbReference type="OrthoDB" id="1927991at2"/>
<protein>
    <recommendedName>
        <fullName evidence="3">Phage protein</fullName>
    </recommendedName>
</protein>
<gene>
    <name evidence="1" type="ORF">CLPUN_50990</name>
</gene>
<dbReference type="AlphaFoldDB" id="A0A1S8SZZ9"/>
<evidence type="ECO:0000313" key="1">
    <source>
        <dbReference type="EMBL" id="OOM71107.1"/>
    </source>
</evidence>
<comment type="caution">
    <text evidence="1">The sequence shown here is derived from an EMBL/GenBank/DDBJ whole genome shotgun (WGS) entry which is preliminary data.</text>
</comment>